<dbReference type="PANTHER" id="PTHR36848">
    <property type="entry name" value="DNA-BINDING PROTEIN (PUTATIVE SECRETED PROTEIN)-RELATED"/>
    <property type="match status" value="1"/>
</dbReference>
<dbReference type="Pfam" id="PF17132">
    <property type="entry name" value="Glyco_hydro_106"/>
    <property type="match status" value="1"/>
</dbReference>
<dbReference type="AlphaFoldDB" id="A0A1G4T3E2"/>
<keyword evidence="2" id="KW-0378">Hydrolase</keyword>
<accession>A0A1G4T3E2</accession>
<keyword evidence="1" id="KW-0732">Signal</keyword>
<protein>
    <submittedName>
        <fullName evidence="2">Glycosyl hydrolases family 2, sugar binding domain</fullName>
    </submittedName>
</protein>
<evidence type="ECO:0000313" key="2">
    <source>
        <dbReference type="EMBL" id="SCW75954.1"/>
    </source>
</evidence>
<dbReference type="PANTHER" id="PTHR36848:SF2">
    <property type="entry name" value="SECRETED PROTEIN"/>
    <property type="match status" value="1"/>
</dbReference>
<dbReference type="GO" id="GO:0016787">
    <property type="term" value="F:hydrolase activity"/>
    <property type="evidence" value="ECO:0007669"/>
    <property type="project" value="UniProtKB-KW"/>
</dbReference>
<dbReference type="InterPro" id="IPR053161">
    <property type="entry name" value="Ulvan_degrading_GH"/>
</dbReference>
<reference evidence="3" key="1">
    <citation type="submission" date="2016-10" db="EMBL/GenBank/DDBJ databases">
        <authorList>
            <person name="Varghese N."/>
            <person name="Submissions S."/>
        </authorList>
    </citation>
    <scope>NUCLEOTIDE SEQUENCE [LARGE SCALE GENOMIC DNA]</scope>
    <source>
        <strain evidence="3">CGMCC 1.3431</strain>
    </source>
</reference>
<evidence type="ECO:0000256" key="1">
    <source>
        <dbReference type="SAM" id="SignalP"/>
    </source>
</evidence>
<organism evidence="2 3">
    <name type="scientific">Asticcacaulis taihuensis</name>
    <dbReference type="NCBI Taxonomy" id="260084"/>
    <lineage>
        <taxon>Bacteria</taxon>
        <taxon>Pseudomonadati</taxon>
        <taxon>Pseudomonadota</taxon>
        <taxon>Alphaproteobacteria</taxon>
        <taxon>Caulobacterales</taxon>
        <taxon>Caulobacteraceae</taxon>
        <taxon>Asticcacaulis</taxon>
    </lineage>
</organism>
<sequence>MHLSRRTTLKLGLAAIGASAAASPAFASKGSWLSSATAMQPFARPWIRWWWPGGAVENTELDREIAVLKAAGFGGAEIQAFNPAVPNLTADERAHINDYANPTFFEHVKRCAEAAQKDRVQIDYTLGSAWPSGGGFAITPELALVELTPAITSITAPVSGPIVINLPVQTKKFGAMGGLDSRNRDPRASDWKARLEKRWKLIAIVAVKGTAAETDGKTFRDSRVLMPGQIAPGAGIVVTECLQPDGILNWTPPEAGPWQIIAFKRFTVDSSVMAGVGEGPQLVLDHFNKAAFEAHARRVGDPLDQLGTAKTAIRATFIDSLELMTDLHWSDDFPEQFQKRRGYDLMPYLPYLVQPGWMNPWNPRVSQPYYISDDTGDRVRADYRAVVSELLIENFWQPFVDWNHRHGFKARLQAHGGPSDVLCAYGLADIPETEDLGAGGNTHVLRLARAAADIYGRPMVSCESMCWIGTPYEVTPAQWLGRANLLFVSGVNALVMHGFPYALHKEKWPGWFPFEPSPFLSGFSSQINEANPLWAAIPTLNAYLTRAQGLLQSGANIVPVAVLLTDIGYGSNPGEDKVEKWLQGLLDGGYDYDRINPDGLSKSKINGQSFISPGHARYSALIVPALNGLAPGLLDTLLRLARSGVKVLFVDRVPDRSDSLRDSPVADATIRKGMDALQAAGAQVVGAEHISASLASAGVSPNVRFKSTPCLFIEKRHGDETLFVFHNTSSEAITLDCEVAAKGYPCLYDPFTGHLRGLALRTSGGLTMLKLDIEAGGASFVVFTPDRLKAPKVLATIDTRPGPQAWTLTLAGHGHRGRVVTGTQADFTLTDLSTTETLADFSGEAAYAATFDIDPAWQHDHASVWLDLGTVHDMARVTVNGTDFSATLAPPFQIDITQAIKTGPNALVIRTFNGPNNAMMDLKLPGLKDLKLKPAGLVGPVNLIMKA</sequence>
<evidence type="ECO:0000313" key="3">
    <source>
        <dbReference type="Proteomes" id="UP000199150"/>
    </source>
</evidence>
<dbReference type="Gene3D" id="2.60.120.260">
    <property type="entry name" value="Galactose-binding domain-like"/>
    <property type="match status" value="1"/>
</dbReference>
<dbReference type="NCBIfam" id="NF045579">
    <property type="entry name" value="rhamnoside_JR"/>
    <property type="match status" value="1"/>
</dbReference>
<dbReference type="InterPro" id="IPR008979">
    <property type="entry name" value="Galactose-bd-like_sf"/>
</dbReference>
<dbReference type="EMBL" id="FMTS01000006">
    <property type="protein sequence ID" value="SCW75954.1"/>
    <property type="molecule type" value="Genomic_DNA"/>
</dbReference>
<dbReference type="InterPro" id="IPR006311">
    <property type="entry name" value="TAT_signal"/>
</dbReference>
<dbReference type="Proteomes" id="UP000199150">
    <property type="component" value="Unassembled WGS sequence"/>
</dbReference>
<dbReference type="SUPFAM" id="SSF49785">
    <property type="entry name" value="Galactose-binding domain-like"/>
    <property type="match status" value="1"/>
</dbReference>
<feature type="signal peptide" evidence="1">
    <location>
        <begin position="1"/>
        <end position="27"/>
    </location>
</feature>
<name>A0A1G4T3E2_9CAUL</name>
<dbReference type="STRING" id="260084.SAMN02927928_3224"/>
<keyword evidence="3" id="KW-1185">Reference proteome</keyword>
<feature type="chain" id="PRO_5011677476" evidence="1">
    <location>
        <begin position="28"/>
        <end position="947"/>
    </location>
</feature>
<gene>
    <name evidence="2" type="ORF">SAMN02927928_3224</name>
</gene>
<proteinExistence type="predicted"/>
<dbReference type="PROSITE" id="PS51318">
    <property type="entry name" value="TAT"/>
    <property type="match status" value="1"/>
</dbReference>